<proteinExistence type="predicted"/>
<accession>A0ABW8YYG5</accession>
<protein>
    <recommendedName>
        <fullName evidence="4">DUF4468 domain-containing protein</fullName>
    </recommendedName>
</protein>
<dbReference type="EMBL" id="JBELPZ010000006">
    <property type="protein sequence ID" value="MFL9844402.1"/>
    <property type="molecule type" value="Genomic_DNA"/>
</dbReference>
<organism evidence="2 3">
    <name type="scientific">Flavobacterium rhizosphaerae</name>
    <dbReference type="NCBI Taxonomy" id="3163298"/>
    <lineage>
        <taxon>Bacteria</taxon>
        <taxon>Pseudomonadati</taxon>
        <taxon>Bacteroidota</taxon>
        <taxon>Flavobacteriia</taxon>
        <taxon>Flavobacteriales</taxon>
        <taxon>Flavobacteriaceae</taxon>
        <taxon>Flavobacterium</taxon>
    </lineage>
</organism>
<evidence type="ECO:0000313" key="2">
    <source>
        <dbReference type="EMBL" id="MFL9844402.1"/>
    </source>
</evidence>
<dbReference type="Proteomes" id="UP001629156">
    <property type="component" value="Unassembled WGS sequence"/>
</dbReference>
<name>A0ABW8YYG5_9FLAO</name>
<reference evidence="2 3" key="1">
    <citation type="submission" date="2024-06" db="EMBL/GenBank/DDBJ databases">
        <authorList>
            <person name="Kaempfer P."/>
            <person name="Viver T."/>
        </authorList>
    </citation>
    <scope>NUCLEOTIDE SEQUENCE [LARGE SCALE GENOMIC DNA]</scope>
    <source>
        <strain evidence="2 3">ST-119</strain>
    </source>
</reference>
<keyword evidence="1" id="KW-0732">Signal</keyword>
<feature type="chain" id="PRO_5045223894" description="DUF4468 domain-containing protein" evidence="1">
    <location>
        <begin position="26"/>
        <end position="231"/>
    </location>
</feature>
<gene>
    <name evidence="2" type="ORF">ABS766_08220</name>
</gene>
<keyword evidence="3" id="KW-1185">Reference proteome</keyword>
<evidence type="ECO:0000256" key="1">
    <source>
        <dbReference type="SAM" id="SignalP"/>
    </source>
</evidence>
<sequence length="231" mass="26135">MKQNLLKQFLFVTFMLCAVVNQAAAQNINTNPYWAGSIKLVDSTIKEGYVMVPNSSKENFIAFKPTQKGKKETVNRSDIETVTVTSEQGHTYHYENIPAVPTIKGNASLGKSLLLIAGRNNYVTFYVESQKYRVNSETGEIYLFYRYVQGRDLPTTAYYIRKKGAEKANMLYITGHLGGIKKGVTYHLTEDPELVERVKNKELKGEEDIPEIISTYLKTTENLTPKDQTKG</sequence>
<evidence type="ECO:0008006" key="4">
    <source>
        <dbReference type="Google" id="ProtNLM"/>
    </source>
</evidence>
<evidence type="ECO:0000313" key="3">
    <source>
        <dbReference type="Proteomes" id="UP001629156"/>
    </source>
</evidence>
<feature type="signal peptide" evidence="1">
    <location>
        <begin position="1"/>
        <end position="25"/>
    </location>
</feature>
<dbReference type="RefSeq" id="WP_408084651.1">
    <property type="nucleotide sequence ID" value="NZ_JBELPZ010000006.1"/>
</dbReference>
<comment type="caution">
    <text evidence="2">The sequence shown here is derived from an EMBL/GenBank/DDBJ whole genome shotgun (WGS) entry which is preliminary data.</text>
</comment>